<feature type="non-terminal residue" evidence="1">
    <location>
        <position position="81"/>
    </location>
</feature>
<accession>A0A0F9QZG0</accession>
<dbReference type="AlphaFoldDB" id="A0A0F9QZG0"/>
<gene>
    <name evidence="1" type="ORF">LCGC14_1035510</name>
</gene>
<proteinExistence type="predicted"/>
<organism evidence="1">
    <name type="scientific">marine sediment metagenome</name>
    <dbReference type="NCBI Taxonomy" id="412755"/>
    <lineage>
        <taxon>unclassified sequences</taxon>
        <taxon>metagenomes</taxon>
        <taxon>ecological metagenomes</taxon>
    </lineage>
</organism>
<comment type="caution">
    <text evidence="1">The sequence shown here is derived from an EMBL/GenBank/DDBJ whole genome shotgun (WGS) entry which is preliminary data.</text>
</comment>
<name>A0A0F9QZG0_9ZZZZ</name>
<reference evidence="1" key="1">
    <citation type="journal article" date="2015" name="Nature">
        <title>Complex archaea that bridge the gap between prokaryotes and eukaryotes.</title>
        <authorList>
            <person name="Spang A."/>
            <person name="Saw J.H."/>
            <person name="Jorgensen S.L."/>
            <person name="Zaremba-Niedzwiedzka K."/>
            <person name="Martijn J."/>
            <person name="Lind A.E."/>
            <person name="van Eijk R."/>
            <person name="Schleper C."/>
            <person name="Guy L."/>
            <person name="Ettema T.J."/>
        </authorList>
    </citation>
    <scope>NUCLEOTIDE SEQUENCE</scope>
</reference>
<protein>
    <submittedName>
        <fullName evidence="1">Uncharacterized protein</fullName>
    </submittedName>
</protein>
<sequence length="81" mass="9011">MKTTILYLIINAILWGGDRAILQANIARYVMTVTVTAYSPSVDETDSTPYITASNKRVRDGICAISRDIEKELDLQFGDTI</sequence>
<dbReference type="EMBL" id="LAZR01004234">
    <property type="protein sequence ID" value="KKN10563.1"/>
    <property type="molecule type" value="Genomic_DNA"/>
</dbReference>
<evidence type="ECO:0000313" key="1">
    <source>
        <dbReference type="EMBL" id="KKN10563.1"/>
    </source>
</evidence>